<dbReference type="PROSITE" id="PS50113">
    <property type="entry name" value="PAC"/>
    <property type="match status" value="3"/>
</dbReference>
<organism evidence="13 14">
    <name type="scientific">Laspinema palackyanum D2a</name>
    <dbReference type="NCBI Taxonomy" id="2953684"/>
    <lineage>
        <taxon>Bacteria</taxon>
        <taxon>Bacillati</taxon>
        <taxon>Cyanobacteriota</taxon>
        <taxon>Cyanophyceae</taxon>
        <taxon>Oscillatoriophycideae</taxon>
        <taxon>Oscillatoriales</taxon>
        <taxon>Laspinemataceae</taxon>
        <taxon>Laspinema</taxon>
        <taxon>Laspinema palackyanum</taxon>
    </lineage>
</organism>
<dbReference type="Pfam" id="PF13191">
    <property type="entry name" value="AAA_16"/>
    <property type="match status" value="1"/>
</dbReference>
<evidence type="ECO:0000259" key="8">
    <source>
        <dbReference type="PROSITE" id="PS50011"/>
    </source>
</evidence>
<feature type="domain" description="Protein kinase" evidence="8">
    <location>
        <begin position="7"/>
        <end position="269"/>
    </location>
</feature>
<dbReference type="PROSITE" id="PS50110">
    <property type="entry name" value="RESPONSE_REGULATORY"/>
    <property type="match status" value="1"/>
</dbReference>
<dbReference type="SMART" id="SM00387">
    <property type="entry name" value="HATPase_c"/>
    <property type="match status" value="1"/>
</dbReference>
<dbReference type="InterPro" id="IPR005467">
    <property type="entry name" value="His_kinase_dom"/>
</dbReference>
<dbReference type="PANTHER" id="PTHR43642">
    <property type="entry name" value="HYBRID SIGNAL TRANSDUCTION HISTIDINE KINASE G"/>
    <property type="match status" value="1"/>
</dbReference>
<dbReference type="PROSITE" id="PS50011">
    <property type="entry name" value="PROTEIN_KINASE_DOM"/>
    <property type="match status" value="1"/>
</dbReference>
<dbReference type="Gene3D" id="3.40.50.300">
    <property type="entry name" value="P-loop containing nucleotide triphosphate hydrolases"/>
    <property type="match status" value="1"/>
</dbReference>
<dbReference type="SMART" id="SM00091">
    <property type="entry name" value="PAS"/>
    <property type="match status" value="3"/>
</dbReference>
<evidence type="ECO:0000256" key="4">
    <source>
        <dbReference type="ARBA" id="ARBA00022679"/>
    </source>
</evidence>
<sequence>MIELSGYQIGEEIYRNSKRVVYRGIREVDGLPVILKALGTDYPSPTDIAQLHHEYEMTKDLKLGGIVEPLRLEMSRNLPILVLPDTGGSSLKTFLNQQRLDLEMFLNLGIQLAQTLGEIHQHHIIHKDIKPSNIIIHPQSLEVKLIDFAIASKLSRETAAAVHPNSLEGTLAYMSPEQTGRMNRAIDYRTDFYSLGVTFYEMLTGELPCQSEEAIEVVHCHIARMPVPPNERVPEIPVAVSNLVMKLLAKNAENRYQSGSGLKVDLEYCLKQWQEKGGIDEFKLGQRDFSRKLEISPKLYGRDRERAQVLSAFEQVCGGATELILISGYSGVGKSALVQETQKPLVKHRGYFIGGKFDQFQVNIPYAAVIQAFASLVRQLLSEPEAQIKAWKEKILEAIGENGQVIIEVIPEVELIIGPQRALVSLPPTECQNRFNLVFQNFINIFTQKEHPLILFIDDLQWADLASLELIKRVISDTQNHHLLLIASYRDNEVTATHPVGLTLEDIKKMQVRVTEINLTPLNVHHVNDLLADTLNCTTAKSFDLANLIFKKTQGNPFFLTQILKSLEQDQLLKFNWDKGSWDWQISQIEKIEITENVVELMVSKIQKLQPRTQMVLKLAACIGNCFDMEMLSIVNERSPHLTSRDLWEAIQEELILPLAKTHILSRVREPGNGEKVCYQFLHDRVQQAAYSLIPEDRKKETHWQIAYLLLSNTRPETIEESIFEIVNHLNYSCDLITSSEQKNKLVKLNLRAGQKALSANAYELADTYFQIGLRLLGQDSWETDYPTTLRLHIQGAYAAYINTDFDRMEELVKNGLIQAQSTLDQLNFYEIRIKAYSSCSQQLKALENTQKALELLDIYLPEQPTFADIQLGLNEISNQLTGKEVQDLIDLPEMSEAHQKAGMRILNSAIAPAYQVAPLLLPLIVIQEINLSLTYGNTDESAYAYACYGLILCGVVGNIETGHQFGQLALKVLDKFNNKELKSRTLMVVNNNVRVWKDPLKETIPPLLTAYETGLENGDLEYAGLSAYNYCINSYLTGKELSQLEPEIASYNSLLEKFKQTTTLTYCQMCWQVVLNLRNKSDNPVNLFGAAYNAETMMPIHEQASDRYALCCLYLHQLILSYLFRQPEQAVVNAGLAANYLDALTAVYTLPLFYFYDSLSALAVYLQASESEQAQILVKVDINQDKMKNWASFAPENFQQKYELVEAEKARVKGEVLEAMNFYDQAIATAQTHNYIQEEALAWELAAEFYEQIGRDPIAGFYRKKAHSCYYRWGALAKVQDLERRFSDLNSKTIEVSTTELQTHNYTESKSSGYDILLDLSTVIQATQALIGEVQLDKLLAKLMRLSLENAGAQMGYLLLNQNGNFVIEASGKSEQTEIAVRQAIALETSSFLPLSLINYVRRTQEDIVLNDASQNNQFTSDPYILATQPKSVLCTPILGQGKLIGILYLENNLLMGAFSPARVELLKLLSSQAAIALENAQLYQAQKEYARQLEKTVQERTQQLQQSNTRYYNLAANIPGMIYQFMMHPDGRFTSPYISPGCRQIYGVEAEAAMEDTSLLIDLIHPDDRQQHRESVTRSAATLEPWHFIWRLIVSGQIKWVQGDANPEKQADGSILWDGLVVDISDRKQAEEELRQSEERWQLALQGNNDGIWDCNLKTNEAFISSRWKEIIGYEDHELPNHSNTWLNRIHPDDESWVMQAIKEHLYGQTPYFATEHRLRCKNGTYKWVLSRGQALWDVAGNPIRMVGSITDITDRKLAEEALAESERKYRDLVETSQEMIFSMNSQGYFTFVNQAVKTIYGYEPEEMIGHHFSEFKPPEYENKAQDQAAFDEIFAGHSLSQYEIIDIAKDGRPIYLLVNAIIRQDAQGNRLGLTGTASNITERKQAELALQQAKEAADAASKAKGEFLSKMSHELRTPLNAILGFTQILNRDNSLNPQQQDYLGIISRAGEHLLTLINDVLEMSKIEAGRISLNETSFDLYRLLTSLGEMFKLKAESQGLQIMFERTSDVPQFIKTDESKLRQVFINLLGNAIKFTEQGGIAVRVTTETPSLLTETVEGESGSYLVCEIEDTGPGISAEELETLFDPFVQSETGRKSQAGTGLGLPISRQFVQLMGGKITVSSTLDKGTIFKFDIKISPADAMTPGTEVQRQRVIGLAANQPEYRILVVEDKWESRLLLRNLLSPLGFEVREAVNGEDAVTMCHSWQPHLIWMDMQMPVMDGYEATRQIKQMTNGPIPVIIGLTASAFEENRAMVLEAGCDDFASKPFREDVIFQKMAEHLGVRYLYEEIPGVDVSSHSASVPGNCLTVTECLQEMSPDWKNQLYQAASELDDEAIATLITQIPDSHTALATPLTNLVTQLRFDKIIELIQSND</sequence>
<feature type="domain" description="PAS" evidence="11">
    <location>
        <begin position="1527"/>
        <end position="1585"/>
    </location>
</feature>
<evidence type="ECO:0000256" key="1">
    <source>
        <dbReference type="ARBA" id="ARBA00000085"/>
    </source>
</evidence>
<dbReference type="NCBIfam" id="TIGR00229">
    <property type="entry name" value="sensory_box"/>
    <property type="match status" value="3"/>
</dbReference>
<dbReference type="PROSITE" id="PS50109">
    <property type="entry name" value="HIS_KIN"/>
    <property type="match status" value="1"/>
</dbReference>
<feature type="domain" description="PAC" evidence="12">
    <location>
        <begin position="1586"/>
        <end position="1638"/>
    </location>
</feature>
<dbReference type="SMART" id="SM00448">
    <property type="entry name" value="REC"/>
    <property type="match status" value="1"/>
</dbReference>
<dbReference type="SUPFAM" id="SSF52172">
    <property type="entry name" value="CheY-like"/>
    <property type="match status" value="1"/>
</dbReference>
<comment type="catalytic activity">
    <reaction evidence="1">
        <text>ATP + protein L-histidine = ADP + protein N-phospho-L-histidine.</text>
        <dbReference type="EC" id="2.7.13.3"/>
    </reaction>
</comment>
<evidence type="ECO:0000256" key="7">
    <source>
        <dbReference type="PROSITE-ProRule" id="PRU00169"/>
    </source>
</evidence>
<dbReference type="CDD" id="cd16922">
    <property type="entry name" value="HATPase_EvgS-ArcB-TorS-like"/>
    <property type="match status" value="1"/>
</dbReference>
<dbReference type="Gene3D" id="3.40.50.2300">
    <property type="match status" value="1"/>
</dbReference>
<dbReference type="SMART" id="SM00065">
    <property type="entry name" value="GAF"/>
    <property type="match status" value="1"/>
</dbReference>
<name>A0ABT2MPE3_9CYAN</name>
<evidence type="ECO:0000259" key="12">
    <source>
        <dbReference type="PROSITE" id="PS50113"/>
    </source>
</evidence>
<dbReference type="SUPFAM" id="SSF55874">
    <property type="entry name" value="ATPase domain of HSP90 chaperone/DNA topoisomerase II/histidine kinase"/>
    <property type="match status" value="1"/>
</dbReference>
<dbReference type="InterPro" id="IPR000014">
    <property type="entry name" value="PAS"/>
</dbReference>
<dbReference type="SMART" id="SM00388">
    <property type="entry name" value="HisKA"/>
    <property type="match status" value="1"/>
</dbReference>
<feature type="domain" description="Histidine kinase" evidence="9">
    <location>
        <begin position="1913"/>
        <end position="2142"/>
    </location>
</feature>
<feature type="domain" description="Response regulatory" evidence="10">
    <location>
        <begin position="2168"/>
        <end position="2284"/>
    </location>
</feature>
<dbReference type="SUPFAM" id="SSF52540">
    <property type="entry name" value="P-loop containing nucleoside triphosphate hydrolases"/>
    <property type="match status" value="1"/>
</dbReference>
<dbReference type="InterPro" id="IPR036097">
    <property type="entry name" value="HisK_dim/P_sf"/>
</dbReference>
<keyword evidence="4" id="KW-0808">Transferase</keyword>
<dbReference type="CDD" id="cd00082">
    <property type="entry name" value="HisKA"/>
    <property type="match status" value="1"/>
</dbReference>
<dbReference type="InterPro" id="IPR036890">
    <property type="entry name" value="HATPase_C_sf"/>
</dbReference>
<dbReference type="InterPro" id="IPR003594">
    <property type="entry name" value="HATPase_dom"/>
</dbReference>
<evidence type="ECO:0000256" key="3">
    <source>
        <dbReference type="ARBA" id="ARBA00022553"/>
    </source>
</evidence>
<dbReference type="SUPFAM" id="SSF55781">
    <property type="entry name" value="GAF domain-like"/>
    <property type="match status" value="1"/>
</dbReference>
<comment type="caution">
    <text evidence="13">The sequence shown here is derived from an EMBL/GenBank/DDBJ whole genome shotgun (WGS) entry which is preliminary data.</text>
</comment>
<accession>A0ABT2MPE3</accession>
<keyword evidence="5" id="KW-0418">Kinase</keyword>
<dbReference type="InterPro" id="IPR008271">
    <property type="entry name" value="Ser/Thr_kinase_AS"/>
</dbReference>
<feature type="modified residue" description="4-aspartylphosphate" evidence="7">
    <location>
        <position position="2217"/>
    </location>
</feature>
<dbReference type="Gene3D" id="3.30.450.20">
    <property type="entry name" value="PAS domain"/>
    <property type="match status" value="3"/>
</dbReference>
<evidence type="ECO:0000256" key="2">
    <source>
        <dbReference type="ARBA" id="ARBA00012438"/>
    </source>
</evidence>
<dbReference type="Pfam" id="PF00512">
    <property type="entry name" value="HisKA"/>
    <property type="match status" value="1"/>
</dbReference>
<dbReference type="SUPFAM" id="SSF55785">
    <property type="entry name" value="PYP-like sensor domain (PAS domain)"/>
    <property type="match status" value="3"/>
</dbReference>
<dbReference type="InterPro" id="IPR004358">
    <property type="entry name" value="Sig_transdc_His_kin-like_C"/>
</dbReference>
<dbReference type="InterPro" id="IPR011006">
    <property type="entry name" value="CheY-like_superfamily"/>
</dbReference>
<evidence type="ECO:0000256" key="5">
    <source>
        <dbReference type="ARBA" id="ARBA00022777"/>
    </source>
</evidence>
<dbReference type="InterPro" id="IPR003661">
    <property type="entry name" value="HisK_dim/P_dom"/>
</dbReference>
<evidence type="ECO:0000259" key="9">
    <source>
        <dbReference type="PROSITE" id="PS50109"/>
    </source>
</evidence>
<evidence type="ECO:0000259" key="11">
    <source>
        <dbReference type="PROSITE" id="PS50112"/>
    </source>
</evidence>
<dbReference type="SMART" id="SM00220">
    <property type="entry name" value="S_TKc"/>
    <property type="match status" value="1"/>
</dbReference>
<evidence type="ECO:0000256" key="6">
    <source>
        <dbReference type="ARBA" id="ARBA00023012"/>
    </source>
</evidence>
<dbReference type="Gene3D" id="3.30.450.40">
    <property type="match status" value="1"/>
</dbReference>
<keyword evidence="6" id="KW-0902">Two-component regulatory system</keyword>
<evidence type="ECO:0000259" key="10">
    <source>
        <dbReference type="PROSITE" id="PS50110"/>
    </source>
</evidence>
<dbReference type="Gene3D" id="3.30.565.10">
    <property type="entry name" value="Histidine kinase-like ATPase, C-terminal domain"/>
    <property type="match status" value="1"/>
</dbReference>
<dbReference type="InterPro" id="IPR000719">
    <property type="entry name" value="Prot_kinase_dom"/>
</dbReference>
<dbReference type="RefSeq" id="WP_368006244.1">
    <property type="nucleotide sequence ID" value="NZ_JAMXFF010000012.1"/>
</dbReference>
<dbReference type="PANTHER" id="PTHR43642:SF1">
    <property type="entry name" value="HYBRID SIGNAL TRANSDUCTION HISTIDINE KINASE G"/>
    <property type="match status" value="1"/>
</dbReference>
<dbReference type="Pfam" id="PF01590">
    <property type="entry name" value="GAF"/>
    <property type="match status" value="1"/>
</dbReference>
<dbReference type="Proteomes" id="UP001525890">
    <property type="component" value="Unassembled WGS sequence"/>
</dbReference>
<dbReference type="SUPFAM" id="SSF47384">
    <property type="entry name" value="Homodimeric domain of signal transducing histidine kinase"/>
    <property type="match status" value="1"/>
</dbReference>
<dbReference type="CDD" id="cd00130">
    <property type="entry name" value="PAS"/>
    <property type="match status" value="3"/>
</dbReference>
<dbReference type="InterPro" id="IPR003018">
    <property type="entry name" value="GAF"/>
</dbReference>
<dbReference type="Pfam" id="PF00069">
    <property type="entry name" value="Pkinase"/>
    <property type="match status" value="1"/>
</dbReference>
<dbReference type="InterPro" id="IPR011009">
    <property type="entry name" value="Kinase-like_dom_sf"/>
</dbReference>
<dbReference type="CDD" id="cd14014">
    <property type="entry name" value="STKc_PknB_like"/>
    <property type="match status" value="1"/>
</dbReference>
<feature type="domain" description="PAC" evidence="12">
    <location>
        <begin position="1715"/>
        <end position="1767"/>
    </location>
</feature>
<dbReference type="InterPro" id="IPR001789">
    <property type="entry name" value="Sig_transdc_resp-reg_receiver"/>
</dbReference>
<evidence type="ECO:0000313" key="13">
    <source>
        <dbReference type="EMBL" id="MCT7966608.1"/>
    </source>
</evidence>
<dbReference type="CDD" id="cd17546">
    <property type="entry name" value="REC_hyHK_CKI1_RcsC-like"/>
    <property type="match status" value="1"/>
</dbReference>
<dbReference type="Pfam" id="PF13426">
    <property type="entry name" value="PAS_9"/>
    <property type="match status" value="1"/>
</dbReference>
<dbReference type="SMART" id="SM00086">
    <property type="entry name" value="PAC"/>
    <property type="match status" value="3"/>
</dbReference>
<dbReference type="PRINTS" id="PR00344">
    <property type="entry name" value="BCTRLSENSOR"/>
</dbReference>
<dbReference type="InterPro" id="IPR053159">
    <property type="entry name" value="Hybrid_Histidine_Kinase"/>
</dbReference>
<dbReference type="Gene3D" id="1.10.287.130">
    <property type="match status" value="1"/>
</dbReference>
<dbReference type="InterPro" id="IPR013655">
    <property type="entry name" value="PAS_fold_3"/>
</dbReference>
<dbReference type="Pfam" id="PF08447">
    <property type="entry name" value="PAS_3"/>
    <property type="match status" value="2"/>
</dbReference>
<feature type="domain" description="PAS" evidence="11">
    <location>
        <begin position="1768"/>
        <end position="1840"/>
    </location>
</feature>
<dbReference type="InterPro" id="IPR027417">
    <property type="entry name" value="P-loop_NTPase"/>
</dbReference>
<evidence type="ECO:0000313" key="14">
    <source>
        <dbReference type="Proteomes" id="UP001525890"/>
    </source>
</evidence>
<dbReference type="InterPro" id="IPR001610">
    <property type="entry name" value="PAC"/>
</dbReference>
<dbReference type="InterPro" id="IPR035965">
    <property type="entry name" value="PAS-like_dom_sf"/>
</dbReference>
<dbReference type="Gene3D" id="1.10.510.10">
    <property type="entry name" value="Transferase(Phosphotransferase) domain 1"/>
    <property type="match status" value="1"/>
</dbReference>
<dbReference type="Pfam" id="PF02518">
    <property type="entry name" value="HATPase_c"/>
    <property type="match status" value="1"/>
</dbReference>
<dbReference type="Pfam" id="PF00072">
    <property type="entry name" value="Response_reg"/>
    <property type="match status" value="1"/>
</dbReference>
<feature type="domain" description="PAC" evidence="12">
    <location>
        <begin position="1841"/>
        <end position="1895"/>
    </location>
</feature>
<feature type="domain" description="PAS" evidence="11">
    <location>
        <begin position="1639"/>
        <end position="1711"/>
    </location>
</feature>
<dbReference type="InterPro" id="IPR041664">
    <property type="entry name" value="AAA_16"/>
</dbReference>
<dbReference type="PROSITE" id="PS50112">
    <property type="entry name" value="PAS"/>
    <property type="match status" value="3"/>
</dbReference>
<dbReference type="SUPFAM" id="SSF56112">
    <property type="entry name" value="Protein kinase-like (PK-like)"/>
    <property type="match status" value="1"/>
</dbReference>
<gene>
    <name evidence="13" type="ORF">NG799_09715</name>
</gene>
<keyword evidence="14" id="KW-1185">Reference proteome</keyword>
<dbReference type="InterPro" id="IPR029016">
    <property type="entry name" value="GAF-like_dom_sf"/>
</dbReference>
<reference evidence="13 14" key="1">
    <citation type="journal article" date="2022" name="Front. Microbiol.">
        <title>High genomic differentiation and limited gene flow indicate recent cryptic speciation within the genus Laspinema (cyanobacteria).</title>
        <authorList>
            <person name="Stanojkovic A."/>
            <person name="Skoupy S."/>
            <person name="Skaloud P."/>
            <person name="Dvorak P."/>
        </authorList>
    </citation>
    <scope>NUCLEOTIDE SEQUENCE [LARGE SCALE GENOMIC DNA]</scope>
    <source>
        <strain evidence="13 14">D2a</strain>
    </source>
</reference>
<proteinExistence type="predicted"/>
<keyword evidence="3 7" id="KW-0597">Phosphoprotein</keyword>
<dbReference type="InterPro" id="IPR000700">
    <property type="entry name" value="PAS-assoc_C"/>
</dbReference>
<dbReference type="PROSITE" id="PS00108">
    <property type="entry name" value="PROTEIN_KINASE_ST"/>
    <property type="match status" value="1"/>
</dbReference>
<protein>
    <recommendedName>
        <fullName evidence="2">histidine kinase</fullName>
        <ecNumber evidence="2">2.7.13.3</ecNumber>
    </recommendedName>
</protein>
<dbReference type="EMBL" id="JAMXFF010000012">
    <property type="protein sequence ID" value="MCT7966608.1"/>
    <property type="molecule type" value="Genomic_DNA"/>
</dbReference>
<dbReference type="EC" id="2.7.13.3" evidence="2"/>